<dbReference type="PANTHER" id="PTHR24412">
    <property type="entry name" value="KELCH PROTEIN"/>
    <property type="match status" value="1"/>
</dbReference>
<dbReference type="Pfam" id="PF01344">
    <property type="entry name" value="Kelch_1"/>
    <property type="match status" value="1"/>
</dbReference>
<evidence type="ECO:0000256" key="4">
    <source>
        <dbReference type="SAM" id="MobiDB-lite"/>
    </source>
</evidence>
<dbReference type="Proteomes" id="UP001219518">
    <property type="component" value="Unassembled WGS sequence"/>
</dbReference>
<dbReference type="EMBL" id="JAHWGI010001044">
    <property type="protein sequence ID" value="KAK3921649.1"/>
    <property type="molecule type" value="Genomic_DNA"/>
</dbReference>
<keyword evidence="2" id="KW-0677">Repeat</keyword>
<dbReference type="SUPFAM" id="SSF54695">
    <property type="entry name" value="POZ domain"/>
    <property type="match status" value="1"/>
</dbReference>
<reference evidence="6" key="1">
    <citation type="submission" date="2021-07" db="EMBL/GenBank/DDBJ databases">
        <authorList>
            <person name="Catto M.A."/>
            <person name="Jacobson A."/>
            <person name="Kennedy G."/>
            <person name="Labadie P."/>
            <person name="Hunt B.G."/>
            <person name="Srinivasan R."/>
        </authorList>
    </citation>
    <scope>NUCLEOTIDE SEQUENCE</scope>
    <source>
        <strain evidence="6">PL_HMW_Pooled</strain>
        <tissue evidence="6">Head</tissue>
    </source>
</reference>
<dbReference type="PANTHER" id="PTHR24412:SF172">
    <property type="entry name" value="KELCH-LIKE PROTEIN 10"/>
    <property type="match status" value="1"/>
</dbReference>
<keyword evidence="7" id="KW-1185">Reference proteome</keyword>
<dbReference type="Gene3D" id="3.30.710.10">
    <property type="entry name" value="Potassium Channel Kv1.1, Chain A"/>
    <property type="match status" value="1"/>
</dbReference>
<gene>
    <name evidence="6" type="ORF">KUF71_010834</name>
</gene>
<dbReference type="InterPro" id="IPR011333">
    <property type="entry name" value="SKP1/BTB/POZ_sf"/>
</dbReference>
<dbReference type="SMART" id="SM00225">
    <property type="entry name" value="BTB"/>
    <property type="match status" value="1"/>
</dbReference>
<dbReference type="PROSITE" id="PS50097">
    <property type="entry name" value="BTB"/>
    <property type="match status" value="1"/>
</dbReference>
<dbReference type="FunFam" id="1.25.40.420:FF:000001">
    <property type="entry name" value="Kelch-like family member 12"/>
    <property type="match status" value="1"/>
</dbReference>
<comment type="caution">
    <text evidence="6">The sequence shown here is derived from an EMBL/GenBank/DDBJ whole genome shotgun (WGS) entry which is preliminary data.</text>
</comment>
<proteinExistence type="predicted"/>
<feature type="domain" description="BTB" evidence="5">
    <location>
        <begin position="156"/>
        <end position="227"/>
    </location>
</feature>
<dbReference type="CDD" id="cd18450">
    <property type="entry name" value="BACK_KLHL10"/>
    <property type="match status" value="1"/>
</dbReference>
<dbReference type="Gene3D" id="1.25.40.420">
    <property type="match status" value="1"/>
</dbReference>
<dbReference type="Pfam" id="PF24681">
    <property type="entry name" value="Kelch_KLHDC2_KLHL20_DRC7"/>
    <property type="match status" value="1"/>
</dbReference>
<evidence type="ECO:0000313" key="7">
    <source>
        <dbReference type="Proteomes" id="UP001219518"/>
    </source>
</evidence>
<organism evidence="6 7">
    <name type="scientific">Frankliniella fusca</name>
    <dbReference type="NCBI Taxonomy" id="407009"/>
    <lineage>
        <taxon>Eukaryota</taxon>
        <taxon>Metazoa</taxon>
        <taxon>Ecdysozoa</taxon>
        <taxon>Arthropoda</taxon>
        <taxon>Hexapoda</taxon>
        <taxon>Insecta</taxon>
        <taxon>Pterygota</taxon>
        <taxon>Neoptera</taxon>
        <taxon>Paraneoptera</taxon>
        <taxon>Thysanoptera</taxon>
        <taxon>Terebrantia</taxon>
        <taxon>Thripoidea</taxon>
        <taxon>Thripidae</taxon>
        <taxon>Frankliniella</taxon>
    </lineage>
</organism>
<dbReference type="InterPro" id="IPR011705">
    <property type="entry name" value="BACK"/>
</dbReference>
<keyword evidence="1" id="KW-0880">Kelch repeat</keyword>
<dbReference type="Pfam" id="PF00651">
    <property type="entry name" value="BTB"/>
    <property type="match status" value="1"/>
</dbReference>
<dbReference type="InterPro" id="IPR006652">
    <property type="entry name" value="Kelch_1"/>
</dbReference>
<dbReference type="SUPFAM" id="SSF117281">
    <property type="entry name" value="Kelch motif"/>
    <property type="match status" value="2"/>
</dbReference>
<sequence>NLQNTVVSSLRRAANNHHNKELGRAGPGRPPVGSPVQGRARQGHVMEPDLTSMRHNLKAMRSAGAGAGAGRLNPGALKTARLACTLLGGGSAGSSAGAGAAGAIKDHHHHHNNNYRRKCVCAEGGQSSIHSIVSGRAGKALFPQVWNELRLNQQLCDGVIRCADGDSLKVHRAILSAVSPFFKALFTNSLSGGGGQEVCEVTLTECGAEALRPILDYAYTGQSGVTARTVERLLPLADRLGVVGVVQQCCSFLLAEMQPENCLGILRFARQYFCHDLEESGRRFVLHHFRKILHRSQELYDLTADELRRILADDELNVRGEEVVLEAVQRWVDRDAPARRQHLPELLACVRLGRMSLDFLNGAAQAYSSSKDDQATAEALERAREFLEANSGRDADLRHPLARPRVPFEILFAVGGWSAGSATNFVETYDCRADRWCLSSATDSHPRAYHGLAELDGLIYVVGGFDGVEHFNTVRSFNPVSREWREQACMYQARCFVSVCTLGEPGPVPCTASSLISHLSQQRPTNFCIDRCFLWERTGGEIYALGGFDGRTRLNTAEVYNPQKNQWRLIPSMNRARSDASAATLNGKVYITGGFMGQEVLSSAEMFDPCVSQWTLISSMLSPRSGVSLVAHCGYLYALGGFNGQDRLSSGERFDGNIWQPIADMIHPRSNFAAVVLDDLIYVIGGFNGKQIVNYNSGTIIANTECLNIDKNEWTEVKQMNLNRSALSAVVLAGLPTAIEYSYLHILQREHCAEGQ</sequence>
<evidence type="ECO:0000313" key="6">
    <source>
        <dbReference type="EMBL" id="KAK3921649.1"/>
    </source>
</evidence>
<evidence type="ECO:0000256" key="2">
    <source>
        <dbReference type="ARBA" id="ARBA00022737"/>
    </source>
</evidence>
<dbReference type="SMART" id="SM00612">
    <property type="entry name" value="Kelch"/>
    <property type="match status" value="6"/>
</dbReference>
<reference evidence="6" key="2">
    <citation type="journal article" date="2023" name="BMC Genomics">
        <title>Pest status, molecular evolution, and epigenetic factors derived from the genome assembly of Frankliniella fusca, a thysanopteran phytovirus vector.</title>
        <authorList>
            <person name="Catto M.A."/>
            <person name="Labadie P.E."/>
            <person name="Jacobson A.L."/>
            <person name="Kennedy G.G."/>
            <person name="Srinivasan R."/>
            <person name="Hunt B.G."/>
        </authorList>
    </citation>
    <scope>NUCLEOTIDE SEQUENCE</scope>
    <source>
        <strain evidence="6">PL_HMW_Pooled</strain>
    </source>
</reference>
<dbReference type="Gene3D" id="2.120.10.80">
    <property type="entry name" value="Kelch-type beta propeller"/>
    <property type="match status" value="2"/>
</dbReference>
<evidence type="ECO:0000259" key="5">
    <source>
        <dbReference type="PROSITE" id="PS50097"/>
    </source>
</evidence>
<dbReference type="SMART" id="SM00875">
    <property type="entry name" value="BACK"/>
    <property type="match status" value="1"/>
</dbReference>
<dbReference type="Pfam" id="PF07707">
    <property type="entry name" value="BACK"/>
    <property type="match status" value="1"/>
</dbReference>
<dbReference type="GO" id="GO:0003779">
    <property type="term" value="F:actin binding"/>
    <property type="evidence" value="ECO:0007669"/>
    <property type="project" value="UniProtKB-KW"/>
</dbReference>
<dbReference type="InterPro" id="IPR015915">
    <property type="entry name" value="Kelch-typ_b-propeller"/>
</dbReference>
<dbReference type="PRINTS" id="PR00501">
    <property type="entry name" value="KELCHREPEAT"/>
</dbReference>
<protein>
    <submittedName>
        <fullName evidence="6">Kelch-like protein 10</fullName>
    </submittedName>
</protein>
<keyword evidence="3" id="KW-0009">Actin-binding</keyword>
<evidence type="ECO:0000256" key="3">
    <source>
        <dbReference type="ARBA" id="ARBA00023203"/>
    </source>
</evidence>
<accession>A0AAE1LK84</accession>
<feature type="non-terminal residue" evidence="6">
    <location>
        <position position="1"/>
    </location>
</feature>
<dbReference type="InterPro" id="IPR000210">
    <property type="entry name" value="BTB/POZ_dom"/>
</dbReference>
<name>A0AAE1LK84_9NEOP</name>
<dbReference type="AlphaFoldDB" id="A0AAE1LK84"/>
<evidence type="ECO:0000256" key="1">
    <source>
        <dbReference type="ARBA" id="ARBA00022441"/>
    </source>
</evidence>
<feature type="region of interest" description="Disordered" evidence="4">
    <location>
        <begin position="17"/>
        <end position="47"/>
    </location>
</feature>